<evidence type="ECO:0000259" key="1">
    <source>
        <dbReference type="Pfam" id="PF25250"/>
    </source>
</evidence>
<dbReference type="AlphaFoldDB" id="A0A410MBU9"/>
<dbReference type="Pfam" id="PF25250">
    <property type="entry name" value="DUF7852"/>
    <property type="match status" value="1"/>
</dbReference>
<dbReference type="RefSeq" id="WP_128524512.1">
    <property type="nucleotide sequence ID" value="NZ_CANLVY010000002.1"/>
</dbReference>
<proteinExistence type="predicted"/>
<dbReference type="InterPro" id="IPR054845">
    <property type="entry name" value="Exosporium_prot_C"/>
</dbReference>
<protein>
    <submittedName>
        <fullName evidence="2">DUF3794 domain-containing protein</fullName>
    </submittedName>
</protein>
<accession>A0A410MBU9</accession>
<dbReference type="KEGG" id="hli:HLI_08240"/>
<dbReference type="InterPro" id="IPR057174">
    <property type="entry name" value="DUF7852"/>
</dbReference>
<reference evidence="2 3" key="1">
    <citation type="submission" date="2018-01" db="EMBL/GenBank/DDBJ databases">
        <title>The whole genome sequencing and assembly of Halobacillus litoralis ERB031 strain.</title>
        <authorList>
            <person name="Lee S.-J."/>
            <person name="Park M.-K."/>
            <person name="Kim J.-Y."/>
            <person name="Lee Y.-J."/>
            <person name="Yi H."/>
            <person name="Bahn Y.-S."/>
            <person name="Kim J.F."/>
            <person name="Lee D.-W."/>
        </authorList>
    </citation>
    <scope>NUCLEOTIDE SEQUENCE [LARGE SCALE GENOMIC DNA]</scope>
    <source>
        <strain evidence="2 3">ERB 031</strain>
    </source>
</reference>
<feature type="domain" description="DUF7852" evidence="1">
    <location>
        <begin position="24"/>
        <end position="140"/>
    </location>
</feature>
<name>A0A410MBU9_9BACI</name>
<evidence type="ECO:0000313" key="2">
    <source>
        <dbReference type="EMBL" id="QAS52219.1"/>
    </source>
</evidence>
<sequence>MKKDNCHENCVNLNTSASVEQCTNEMTDTPTVPMGERVIKVPVELGAFNVTSHLVANINFPEPVLEIKDIKKRVVITQCRLMARPSTGGDDLFSVGPFPLFIKGYVRKNIQYASPYHSSSGECVSSDIKSLTAKVPFECMTSVTLDSPVQLPVNNSRNEFDFFRAQELGSGYPEKDQFLSSDVSQFHQNSTQSYNELPYCELISSNILEWDEATDRQSFGGGPVDEGYFHHMVEKMALTFTVKVLQNQQVNIDAL</sequence>
<evidence type="ECO:0000313" key="3">
    <source>
        <dbReference type="Proteomes" id="UP000287756"/>
    </source>
</evidence>
<dbReference type="Proteomes" id="UP000287756">
    <property type="component" value="Chromosome"/>
</dbReference>
<dbReference type="NCBIfam" id="NF045794">
    <property type="entry name" value="CsxC_fam"/>
    <property type="match status" value="1"/>
</dbReference>
<dbReference type="OrthoDB" id="2381017at2"/>
<organism evidence="2 3">
    <name type="scientific">Halobacillus litoralis</name>
    <dbReference type="NCBI Taxonomy" id="45668"/>
    <lineage>
        <taxon>Bacteria</taxon>
        <taxon>Bacillati</taxon>
        <taxon>Bacillota</taxon>
        <taxon>Bacilli</taxon>
        <taxon>Bacillales</taxon>
        <taxon>Bacillaceae</taxon>
        <taxon>Halobacillus</taxon>
    </lineage>
</organism>
<gene>
    <name evidence="2" type="ORF">HLI_08240</name>
</gene>
<dbReference type="EMBL" id="CP026118">
    <property type="protein sequence ID" value="QAS52219.1"/>
    <property type="molecule type" value="Genomic_DNA"/>
</dbReference>